<dbReference type="PANTHER" id="PTHR34703:SF1">
    <property type="entry name" value="ANTIPORTER SUBUNIT MNHG2-RELATED"/>
    <property type="match status" value="1"/>
</dbReference>
<sequence>MIDIIIGVLATLGALFVLLAAIGLVRMPDTYLRISVTTKAATLGVGLLLIATTVYFSNSGVTSQAFVIILFIFLTAPVSAHLIGRASYFIGVKLWDESVMDDLQGKYQKNSHILKSVVDDTPEDNVDHTKKEEPSAEEDPEN</sequence>
<dbReference type="InterPro" id="IPR005133">
    <property type="entry name" value="PhaG_MnhG_YufB"/>
</dbReference>
<evidence type="ECO:0000256" key="1">
    <source>
        <dbReference type="SAM" id="MobiDB-lite"/>
    </source>
</evidence>
<reference evidence="3 4" key="1">
    <citation type="submission" date="2016-11" db="EMBL/GenBank/DDBJ databases">
        <title>Gramella sp. LPB0144 isolated from marine environment.</title>
        <authorList>
            <person name="Kim E."/>
            <person name="Yi H."/>
        </authorList>
    </citation>
    <scope>NUCLEOTIDE SEQUENCE [LARGE SCALE GENOMIC DNA]</scope>
    <source>
        <strain evidence="3 4">LPB0144</strain>
    </source>
</reference>
<organism evidence="3 4">
    <name type="scientific">Christiangramia salexigens</name>
    <dbReference type="NCBI Taxonomy" id="1913577"/>
    <lineage>
        <taxon>Bacteria</taxon>
        <taxon>Pseudomonadati</taxon>
        <taxon>Bacteroidota</taxon>
        <taxon>Flavobacteriia</taxon>
        <taxon>Flavobacteriales</taxon>
        <taxon>Flavobacteriaceae</taxon>
        <taxon>Christiangramia</taxon>
    </lineage>
</organism>
<dbReference type="KEGG" id="grl:LPB144_09305"/>
<dbReference type="PANTHER" id="PTHR34703">
    <property type="entry name" value="ANTIPORTER SUBUNIT MNHG2-RELATED"/>
    <property type="match status" value="1"/>
</dbReference>
<dbReference type="OrthoDB" id="9806575at2"/>
<dbReference type="NCBIfam" id="NF009314">
    <property type="entry name" value="PRK12674.1-2"/>
    <property type="match status" value="1"/>
</dbReference>
<keyword evidence="2" id="KW-0472">Membrane</keyword>
<feature type="region of interest" description="Disordered" evidence="1">
    <location>
        <begin position="118"/>
        <end position="142"/>
    </location>
</feature>
<dbReference type="GO" id="GO:0015385">
    <property type="term" value="F:sodium:proton antiporter activity"/>
    <property type="evidence" value="ECO:0007669"/>
    <property type="project" value="TreeGrafter"/>
</dbReference>
<name>A0A1L3J628_9FLAO</name>
<keyword evidence="4" id="KW-1185">Reference proteome</keyword>
<dbReference type="RefSeq" id="WP_072553275.1">
    <property type="nucleotide sequence ID" value="NZ_CP018153.1"/>
</dbReference>
<dbReference type="NCBIfam" id="TIGR01300">
    <property type="entry name" value="CPA3_mnhG_phaG"/>
    <property type="match status" value="1"/>
</dbReference>
<feature type="transmembrane region" description="Helical" evidence="2">
    <location>
        <begin position="6"/>
        <end position="25"/>
    </location>
</feature>
<proteinExistence type="predicted"/>
<gene>
    <name evidence="3" type="ORF">LPB144_09305</name>
</gene>
<feature type="transmembrane region" description="Helical" evidence="2">
    <location>
        <begin position="37"/>
        <end position="57"/>
    </location>
</feature>
<evidence type="ECO:0000313" key="3">
    <source>
        <dbReference type="EMBL" id="APG60585.1"/>
    </source>
</evidence>
<accession>A0A1L3J628</accession>
<dbReference type="STRING" id="1913577.LPB144_09305"/>
<feature type="compositionally biased region" description="Basic and acidic residues" evidence="1">
    <location>
        <begin position="125"/>
        <end position="134"/>
    </location>
</feature>
<dbReference type="EMBL" id="CP018153">
    <property type="protein sequence ID" value="APG60585.1"/>
    <property type="molecule type" value="Genomic_DNA"/>
</dbReference>
<dbReference type="Pfam" id="PF03334">
    <property type="entry name" value="PhaG_MnhG_YufB"/>
    <property type="match status" value="1"/>
</dbReference>
<evidence type="ECO:0000256" key="2">
    <source>
        <dbReference type="SAM" id="Phobius"/>
    </source>
</evidence>
<feature type="transmembrane region" description="Helical" evidence="2">
    <location>
        <begin position="63"/>
        <end position="83"/>
    </location>
</feature>
<dbReference type="Proteomes" id="UP000182510">
    <property type="component" value="Chromosome"/>
</dbReference>
<protein>
    <submittedName>
        <fullName evidence="3">Na+/H+ antiporter subunit G</fullName>
    </submittedName>
</protein>
<evidence type="ECO:0000313" key="4">
    <source>
        <dbReference type="Proteomes" id="UP000182510"/>
    </source>
</evidence>
<dbReference type="AlphaFoldDB" id="A0A1L3J628"/>
<keyword evidence="2" id="KW-0812">Transmembrane</keyword>
<keyword evidence="2" id="KW-1133">Transmembrane helix</keyword>